<evidence type="ECO:0000313" key="1">
    <source>
        <dbReference type="EMBL" id="KAK7506336.1"/>
    </source>
</evidence>
<evidence type="ECO:0000313" key="2">
    <source>
        <dbReference type="Proteomes" id="UP001519460"/>
    </source>
</evidence>
<dbReference type="Proteomes" id="UP001519460">
    <property type="component" value="Unassembled WGS sequence"/>
</dbReference>
<reference evidence="1 2" key="1">
    <citation type="journal article" date="2023" name="Sci. Data">
        <title>Genome assembly of the Korean intertidal mud-creeper Batillaria attramentaria.</title>
        <authorList>
            <person name="Patra A.K."/>
            <person name="Ho P.T."/>
            <person name="Jun S."/>
            <person name="Lee S.J."/>
            <person name="Kim Y."/>
            <person name="Won Y.J."/>
        </authorList>
    </citation>
    <scope>NUCLEOTIDE SEQUENCE [LARGE SCALE GENOMIC DNA]</scope>
    <source>
        <strain evidence="1">Wonlab-2016</strain>
    </source>
</reference>
<proteinExistence type="predicted"/>
<keyword evidence="2" id="KW-1185">Reference proteome</keyword>
<name>A0ABD0M3J7_9CAEN</name>
<comment type="caution">
    <text evidence="1">The sequence shown here is derived from an EMBL/GenBank/DDBJ whole genome shotgun (WGS) entry which is preliminary data.</text>
</comment>
<dbReference type="EMBL" id="JACVVK020000007">
    <property type="protein sequence ID" value="KAK7506336.1"/>
    <property type="molecule type" value="Genomic_DNA"/>
</dbReference>
<protein>
    <submittedName>
        <fullName evidence="1">Uncharacterized protein</fullName>
    </submittedName>
</protein>
<dbReference type="AlphaFoldDB" id="A0ABD0M3J7"/>
<gene>
    <name evidence="1" type="ORF">BaRGS_00002448</name>
</gene>
<sequence length="145" mass="16452">MLRGSWAETRRLGGVRRRWRQGCRGARGENWRAIGVRDPLKPQDLAGMERKPQVIVRCAFSIRVASKQSRTLCLTCPTGCCCLSPLPTGPRLEEQIARPKPVTLPDPGLASSLWKVLCQRLFKEEMCNGPQEDVFITQVFLREQF</sequence>
<organism evidence="1 2">
    <name type="scientific">Batillaria attramentaria</name>
    <dbReference type="NCBI Taxonomy" id="370345"/>
    <lineage>
        <taxon>Eukaryota</taxon>
        <taxon>Metazoa</taxon>
        <taxon>Spiralia</taxon>
        <taxon>Lophotrochozoa</taxon>
        <taxon>Mollusca</taxon>
        <taxon>Gastropoda</taxon>
        <taxon>Caenogastropoda</taxon>
        <taxon>Sorbeoconcha</taxon>
        <taxon>Cerithioidea</taxon>
        <taxon>Batillariidae</taxon>
        <taxon>Batillaria</taxon>
    </lineage>
</organism>
<accession>A0ABD0M3J7</accession>